<reference evidence="2 3" key="1">
    <citation type="submission" date="2019-03" db="EMBL/GenBank/DDBJ databases">
        <title>Genomic Encyclopedia of Type Strains, Phase IV (KMG-IV): sequencing the most valuable type-strain genomes for metagenomic binning, comparative biology and taxonomic classification.</title>
        <authorList>
            <person name="Goeker M."/>
        </authorList>
    </citation>
    <scope>NUCLEOTIDE SEQUENCE [LARGE SCALE GENOMIC DNA]</scope>
    <source>
        <strain evidence="2 3">DSM 22958</strain>
    </source>
</reference>
<feature type="region of interest" description="Disordered" evidence="1">
    <location>
        <begin position="180"/>
        <end position="288"/>
    </location>
</feature>
<dbReference type="EMBL" id="SLWL01000004">
    <property type="protein sequence ID" value="TCO14253.1"/>
    <property type="molecule type" value="Genomic_DNA"/>
</dbReference>
<keyword evidence="3" id="KW-1185">Reference proteome</keyword>
<name>A0A4R2GXG2_9HYPH</name>
<evidence type="ECO:0000256" key="1">
    <source>
        <dbReference type="SAM" id="MobiDB-lite"/>
    </source>
</evidence>
<protein>
    <submittedName>
        <fullName evidence="2">Uncharacterized protein</fullName>
    </submittedName>
</protein>
<comment type="caution">
    <text evidence="2">The sequence shown here is derived from an EMBL/GenBank/DDBJ whole genome shotgun (WGS) entry which is preliminary data.</text>
</comment>
<organism evidence="2 3">
    <name type="scientific">Camelimonas lactis</name>
    <dbReference type="NCBI Taxonomy" id="659006"/>
    <lineage>
        <taxon>Bacteria</taxon>
        <taxon>Pseudomonadati</taxon>
        <taxon>Pseudomonadota</taxon>
        <taxon>Alphaproteobacteria</taxon>
        <taxon>Hyphomicrobiales</taxon>
        <taxon>Chelatococcaceae</taxon>
        <taxon>Camelimonas</taxon>
    </lineage>
</organism>
<dbReference type="RefSeq" id="WP_132005179.1">
    <property type="nucleotide sequence ID" value="NZ_JBHUNN010000002.1"/>
</dbReference>
<feature type="compositionally biased region" description="Low complexity" evidence="1">
    <location>
        <begin position="206"/>
        <end position="237"/>
    </location>
</feature>
<evidence type="ECO:0000313" key="2">
    <source>
        <dbReference type="EMBL" id="TCO14253.1"/>
    </source>
</evidence>
<accession>A0A4R2GXG2</accession>
<feature type="compositionally biased region" description="Basic and acidic residues" evidence="1">
    <location>
        <begin position="244"/>
        <end position="260"/>
    </location>
</feature>
<dbReference type="AlphaFoldDB" id="A0A4R2GXG2"/>
<sequence>MSIQDIATSTQLTDDEYLPIWTALMETARGRSFLREFARRTRSSETRTLLDAVQKLEHALLDARQGAVAAAPARRADGEAVRLQAAIAQAVPALEYAARIGARARADLQAAADDIQAAGNALRSLIDTGMDDDCAARARRACDSIDARVLDMDEIIAVQQLGDEQAVSATATLAELVTATPQSDVATPEAPAMRRQPPPASTHASAPQARATPATPAGARPAGGQPAAPNPGTAKPAAPAPRPVRHEAPAAGHGQEEHPAVQKLIQEITARLLNDQDMGPAAPGRARR</sequence>
<gene>
    <name evidence="2" type="ORF">EV666_104206</name>
</gene>
<dbReference type="Proteomes" id="UP000294881">
    <property type="component" value="Unassembled WGS sequence"/>
</dbReference>
<proteinExistence type="predicted"/>
<evidence type="ECO:0000313" key="3">
    <source>
        <dbReference type="Proteomes" id="UP000294881"/>
    </source>
</evidence>